<protein>
    <submittedName>
        <fullName evidence="2">Uncharacterized protein</fullName>
    </submittedName>
</protein>
<evidence type="ECO:0000256" key="1">
    <source>
        <dbReference type="SAM" id="Phobius"/>
    </source>
</evidence>
<reference evidence="2" key="1">
    <citation type="submission" date="2022-07" db="EMBL/GenBank/DDBJ databases">
        <title>Genome Sequence of Agrocybe chaxingu.</title>
        <authorList>
            <person name="Buettner E."/>
        </authorList>
    </citation>
    <scope>NUCLEOTIDE SEQUENCE</scope>
    <source>
        <strain evidence="2">MP-N11</strain>
    </source>
</reference>
<evidence type="ECO:0000313" key="3">
    <source>
        <dbReference type="Proteomes" id="UP001148786"/>
    </source>
</evidence>
<gene>
    <name evidence="2" type="ORF">NLJ89_g412</name>
</gene>
<keyword evidence="1" id="KW-1133">Transmembrane helix</keyword>
<keyword evidence="3" id="KW-1185">Reference proteome</keyword>
<comment type="caution">
    <text evidence="2">The sequence shown here is derived from an EMBL/GenBank/DDBJ whole genome shotgun (WGS) entry which is preliminary data.</text>
</comment>
<keyword evidence="1" id="KW-0812">Transmembrane</keyword>
<feature type="transmembrane region" description="Helical" evidence="1">
    <location>
        <begin position="231"/>
        <end position="249"/>
    </location>
</feature>
<dbReference type="EMBL" id="JANKHO010000015">
    <property type="protein sequence ID" value="KAJ3517593.1"/>
    <property type="molecule type" value="Genomic_DNA"/>
</dbReference>
<dbReference type="OrthoDB" id="10340772at2759"/>
<evidence type="ECO:0000313" key="2">
    <source>
        <dbReference type="EMBL" id="KAJ3517593.1"/>
    </source>
</evidence>
<feature type="transmembrane region" description="Helical" evidence="1">
    <location>
        <begin position="104"/>
        <end position="122"/>
    </location>
</feature>
<feature type="transmembrane region" description="Helical" evidence="1">
    <location>
        <begin position="128"/>
        <end position="153"/>
    </location>
</feature>
<feature type="transmembrane region" description="Helical" evidence="1">
    <location>
        <begin position="184"/>
        <end position="211"/>
    </location>
</feature>
<dbReference type="Proteomes" id="UP001148786">
    <property type="component" value="Unassembled WGS sequence"/>
</dbReference>
<proteinExistence type="predicted"/>
<keyword evidence="1" id="KW-0472">Membrane</keyword>
<accession>A0A9W8N222</accession>
<sequence length="254" mass="28656">MTALSPTNFTSNESNTWRPSHVMTLTSRKLMELPLAVSRLFKQHSSQFEIWAMGGLALGIDKVFRSFFHYQGDSQATFSDTERNDRTLEAWTEMLERISRAWKFAAVASAFLFPSSIGLMAIECVLRTRVALVCAIAALLFSVASLTSSFLLATMRPTLQSAQISNLWVEASTNYVQTLSVIEFWTALAFPVWSVAWCIILITTCVFTLIWCDDQERPVHAVHSLNHIANAAWALLVITFQGVLIYRAIRLLRR</sequence>
<dbReference type="AlphaFoldDB" id="A0A9W8N222"/>
<name>A0A9W8N222_9AGAR</name>
<organism evidence="2 3">
    <name type="scientific">Agrocybe chaxingu</name>
    <dbReference type="NCBI Taxonomy" id="84603"/>
    <lineage>
        <taxon>Eukaryota</taxon>
        <taxon>Fungi</taxon>
        <taxon>Dikarya</taxon>
        <taxon>Basidiomycota</taxon>
        <taxon>Agaricomycotina</taxon>
        <taxon>Agaricomycetes</taxon>
        <taxon>Agaricomycetidae</taxon>
        <taxon>Agaricales</taxon>
        <taxon>Agaricineae</taxon>
        <taxon>Strophariaceae</taxon>
        <taxon>Agrocybe</taxon>
    </lineage>
</organism>